<evidence type="ECO:0000313" key="3">
    <source>
        <dbReference type="Proteomes" id="UP000051330"/>
    </source>
</evidence>
<evidence type="ECO:0000259" key="1">
    <source>
        <dbReference type="Pfam" id="PF08861"/>
    </source>
</evidence>
<organism evidence="2 3">
    <name type="scientific">Schleiferilactobacillus perolens DSM 12744</name>
    <dbReference type="NCBI Taxonomy" id="1423792"/>
    <lineage>
        <taxon>Bacteria</taxon>
        <taxon>Bacillati</taxon>
        <taxon>Bacillota</taxon>
        <taxon>Bacilli</taxon>
        <taxon>Lactobacillales</taxon>
        <taxon>Lactobacillaceae</taxon>
        <taxon>Schleiferilactobacillus</taxon>
    </lineage>
</organism>
<dbReference type="EMBL" id="AZEC01000003">
    <property type="protein sequence ID" value="KRL13756.1"/>
    <property type="molecule type" value="Genomic_DNA"/>
</dbReference>
<dbReference type="Proteomes" id="UP000051330">
    <property type="component" value="Unassembled WGS sequence"/>
</dbReference>
<name>A0A0R1N167_9LACO</name>
<dbReference type="Pfam" id="PF08861">
    <property type="entry name" value="DUF1828"/>
    <property type="match status" value="1"/>
</dbReference>
<reference evidence="2 3" key="1">
    <citation type="journal article" date="2015" name="Genome Announc.">
        <title>Expanding the biotechnology potential of lactobacilli through comparative genomics of 213 strains and associated genera.</title>
        <authorList>
            <person name="Sun Z."/>
            <person name="Harris H.M."/>
            <person name="McCann A."/>
            <person name="Guo C."/>
            <person name="Argimon S."/>
            <person name="Zhang W."/>
            <person name="Yang X."/>
            <person name="Jeffery I.B."/>
            <person name="Cooney J.C."/>
            <person name="Kagawa T.F."/>
            <person name="Liu W."/>
            <person name="Song Y."/>
            <person name="Salvetti E."/>
            <person name="Wrobel A."/>
            <person name="Rasinkangas P."/>
            <person name="Parkhill J."/>
            <person name="Rea M.C."/>
            <person name="O'Sullivan O."/>
            <person name="Ritari J."/>
            <person name="Douillard F.P."/>
            <person name="Paul Ross R."/>
            <person name="Yang R."/>
            <person name="Briner A.E."/>
            <person name="Felis G.E."/>
            <person name="de Vos W.M."/>
            <person name="Barrangou R."/>
            <person name="Klaenhammer T.R."/>
            <person name="Caufield P.W."/>
            <person name="Cui Y."/>
            <person name="Zhang H."/>
            <person name="O'Toole P.W."/>
        </authorList>
    </citation>
    <scope>NUCLEOTIDE SEQUENCE [LARGE SCALE GENOMIC DNA]</scope>
    <source>
        <strain evidence="2 3">DSM 12744</strain>
    </source>
</reference>
<evidence type="ECO:0000313" key="2">
    <source>
        <dbReference type="EMBL" id="KRL13756.1"/>
    </source>
</evidence>
<gene>
    <name evidence="2" type="ORF">FD09_GL001784</name>
</gene>
<dbReference type="AlphaFoldDB" id="A0A0R1N167"/>
<dbReference type="InterPro" id="IPR014960">
    <property type="entry name" value="DUF1828"/>
</dbReference>
<accession>A0A0R1N167</accession>
<feature type="domain" description="DUF1828" evidence="1">
    <location>
        <begin position="5"/>
        <end position="87"/>
    </location>
</feature>
<sequence length="100" mass="11433">MEVQTSFIDIFHDHISLVVTTIPTGYQINDDGYVLDVSLSTRRKNSFNQILASFRVTVSRDKELTIKFSDLTDFPAVLVRLLHCIGQVFQMFQQDADSSF</sequence>
<comment type="caution">
    <text evidence="2">The sequence shown here is derived from an EMBL/GenBank/DDBJ whole genome shotgun (WGS) entry which is preliminary data.</text>
</comment>
<keyword evidence="3" id="KW-1185">Reference proteome</keyword>
<proteinExistence type="predicted"/>
<dbReference type="PATRIC" id="fig|1423792.3.peg.1808"/>
<dbReference type="STRING" id="1423792.FD09_GL001784"/>
<protein>
    <recommendedName>
        <fullName evidence="1">DUF1828 domain-containing protein</fullName>
    </recommendedName>
</protein>